<evidence type="ECO:0000259" key="4">
    <source>
        <dbReference type="Pfam" id="PF14016"/>
    </source>
</evidence>
<name>A0ABX0ZXM6_9ACTN</name>
<gene>
    <name evidence="5" type="ORF">HCN08_28385</name>
</gene>
<sequence>MRSTQLAAGAAAVIAVAVAGAAPAVASAPVAKAPSTPMCATSQLTASLGGGDAGAGNLYTYLVLTNHGSTTCHLTGYPGVSLLDANGKQIGKPADRQPSRYSAVELKPGASASDTIHTVNHLGTCLPTSAKIRIYPPGNTASTVIAGKIANCHDTFTVTPMAAGSHGSDPVGAPQPTRSATSPSSSGGQVSTVPSGAPDTGLAAGTGGSGNPDLTVGLAAGAAALVVGGLGVAAARRRGSRG</sequence>
<dbReference type="RefSeq" id="WP_167986122.1">
    <property type="nucleotide sequence ID" value="NZ_JAATEJ010000028.1"/>
</dbReference>
<organism evidence="5 6">
    <name type="scientific">Actinacidiphila epipremni</name>
    <dbReference type="NCBI Taxonomy" id="2053013"/>
    <lineage>
        <taxon>Bacteria</taxon>
        <taxon>Bacillati</taxon>
        <taxon>Actinomycetota</taxon>
        <taxon>Actinomycetes</taxon>
        <taxon>Kitasatosporales</taxon>
        <taxon>Streptomycetaceae</taxon>
        <taxon>Actinacidiphila</taxon>
    </lineage>
</organism>
<feature type="transmembrane region" description="Helical" evidence="2">
    <location>
        <begin position="214"/>
        <end position="235"/>
    </location>
</feature>
<dbReference type="Proteomes" id="UP000734511">
    <property type="component" value="Unassembled WGS sequence"/>
</dbReference>
<evidence type="ECO:0000313" key="6">
    <source>
        <dbReference type="Proteomes" id="UP000734511"/>
    </source>
</evidence>
<evidence type="ECO:0000256" key="2">
    <source>
        <dbReference type="SAM" id="Phobius"/>
    </source>
</evidence>
<dbReference type="Pfam" id="PF14016">
    <property type="entry name" value="DUF4232"/>
    <property type="match status" value="1"/>
</dbReference>
<keyword evidence="6" id="KW-1185">Reference proteome</keyword>
<keyword evidence="2" id="KW-0472">Membrane</keyword>
<evidence type="ECO:0000313" key="5">
    <source>
        <dbReference type="EMBL" id="NJP47291.1"/>
    </source>
</evidence>
<feature type="compositionally biased region" description="Polar residues" evidence="1">
    <location>
        <begin position="176"/>
        <end position="194"/>
    </location>
</feature>
<reference evidence="5 6" key="1">
    <citation type="submission" date="2020-03" db="EMBL/GenBank/DDBJ databases">
        <title>WGS of actinomycetes isolated from Thailand.</title>
        <authorList>
            <person name="Thawai C."/>
        </authorList>
    </citation>
    <scope>NUCLEOTIDE SEQUENCE [LARGE SCALE GENOMIC DNA]</scope>
    <source>
        <strain evidence="5 6">PRB2-1</strain>
    </source>
</reference>
<proteinExistence type="predicted"/>
<feature type="domain" description="DUF4232" evidence="4">
    <location>
        <begin position="39"/>
        <end position="161"/>
    </location>
</feature>
<keyword evidence="2" id="KW-1133">Transmembrane helix</keyword>
<feature type="chain" id="PRO_5046089541" evidence="3">
    <location>
        <begin position="22"/>
        <end position="242"/>
    </location>
</feature>
<keyword evidence="2" id="KW-0812">Transmembrane</keyword>
<evidence type="ECO:0000256" key="1">
    <source>
        <dbReference type="SAM" id="MobiDB-lite"/>
    </source>
</evidence>
<keyword evidence="3" id="KW-0732">Signal</keyword>
<dbReference type="InterPro" id="IPR025326">
    <property type="entry name" value="DUF4232"/>
</dbReference>
<dbReference type="EMBL" id="JAATEJ010000028">
    <property type="protein sequence ID" value="NJP47291.1"/>
    <property type="molecule type" value="Genomic_DNA"/>
</dbReference>
<protein>
    <submittedName>
        <fullName evidence="5">DUF4232 domain-containing protein</fullName>
    </submittedName>
</protein>
<feature type="region of interest" description="Disordered" evidence="1">
    <location>
        <begin position="161"/>
        <end position="213"/>
    </location>
</feature>
<accession>A0ABX0ZXM6</accession>
<comment type="caution">
    <text evidence="5">The sequence shown here is derived from an EMBL/GenBank/DDBJ whole genome shotgun (WGS) entry which is preliminary data.</text>
</comment>
<feature type="signal peptide" evidence="3">
    <location>
        <begin position="1"/>
        <end position="21"/>
    </location>
</feature>
<evidence type="ECO:0000256" key="3">
    <source>
        <dbReference type="SAM" id="SignalP"/>
    </source>
</evidence>